<reference evidence="2" key="1">
    <citation type="submission" date="2018-05" db="EMBL/GenBank/DDBJ databases">
        <authorList>
            <person name="Li X."/>
        </authorList>
    </citation>
    <scope>NUCLEOTIDE SEQUENCE [LARGE SCALE GENOMIC DNA]</scope>
    <source>
        <strain evidence="2">HKS-05</strain>
    </source>
</reference>
<dbReference type="InterPro" id="IPR010994">
    <property type="entry name" value="RuvA_2-like"/>
</dbReference>
<dbReference type="Proteomes" id="UP000249842">
    <property type="component" value="Unassembled WGS sequence"/>
</dbReference>
<dbReference type="AlphaFoldDB" id="A0A328B481"/>
<evidence type="ECO:0000313" key="1">
    <source>
        <dbReference type="EMBL" id="RAK60726.1"/>
    </source>
</evidence>
<evidence type="ECO:0000313" key="2">
    <source>
        <dbReference type="Proteomes" id="UP000249842"/>
    </source>
</evidence>
<evidence type="ECO:0008006" key="3">
    <source>
        <dbReference type="Google" id="ProtNLM"/>
    </source>
</evidence>
<gene>
    <name evidence="1" type="ORF">DJ021_13365</name>
</gene>
<sequence length="149" mass="15806">MAAAPAVGLPGDAAAIAKASKLDKDPADFEAVTVVCTRCHASSQFLSTPRSSARWEETYGQMSRLGATGSDEQLNRVVAYFQKNLTIINVNTSPAEELGPTLQLGDDAVDAILARRAKRPFADIADLATIPGVDRAILETLKSNGCLQF</sequence>
<dbReference type="SUPFAM" id="SSF47781">
    <property type="entry name" value="RuvA domain 2-like"/>
    <property type="match status" value="1"/>
</dbReference>
<dbReference type="InterPro" id="IPR036909">
    <property type="entry name" value="Cyt_c-like_dom_sf"/>
</dbReference>
<comment type="caution">
    <text evidence="1">The sequence shown here is derived from an EMBL/GenBank/DDBJ whole genome shotgun (WGS) entry which is preliminary data.</text>
</comment>
<name>A0A328B481_9CAUL</name>
<organism evidence="1 2">
    <name type="scientific">Phenylobacterium hankyongense</name>
    <dbReference type="NCBI Taxonomy" id="1813876"/>
    <lineage>
        <taxon>Bacteria</taxon>
        <taxon>Pseudomonadati</taxon>
        <taxon>Pseudomonadota</taxon>
        <taxon>Alphaproteobacteria</taxon>
        <taxon>Caulobacterales</taxon>
        <taxon>Caulobacteraceae</taxon>
        <taxon>Phenylobacterium</taxon>
    </lineage>
</organism>
<dbReference type="EMBL" id="QFYP01000001">
    <property type="protein sequence ID" value="RAK60726.1"/>
    <property type="molecule type" value="Genomic_DNA"/>
</dbReference>
<accession>A0A328B481</accession>
<dbReference type="GO" id="GO:0009055">
    <property type="term" value="F:electron transfer activity"/>
    <property type="evidence" value="ECO:0007669"/>
    <property type="project" value="InterPro"/>
</dbReference>
<protein>
    <recommendedName>
        <fullName evidence="3">Helix-hairpin-helix domain-containing protein</fullName>
    </recommendedName>
</protein>
<dbReference type="Gene3D" id="1.10.760.10">
    <property type="entry name" value="Cytochrome c-like domain"/>
    <property type="match status" value="1"/>
</dbReference>
<dbReference type="GO" id="GO:0020037">
    <property type="term" value="F:heme binding"/>
    <property type="evidence" value="ECO:0007669"/>
    <property type="project" value="InterPro"/>
</dbReference>
<keyword evidence="2" id="KW-1185">Reference proteome</keyword>
<proteinExistence type="predicted"/>